<keyword evidence="3" id="KW-1185">Reference proteome</keyword>
<proteinExistence type="predicted"/>
<dbReference type="Proteomes" id="UP000604475">
    <property type="component" value="Unassembled WGS sequence"/>
</dbReference>
<feature type="region of interest" description="Disordered" evidence="1">
    <location>
        <begin position="451"/>
        <end position="516"/>
    </location>
</feature>
<comment type="caution">
    <text evidence="2">The sequence shown here is derived from an EMBL/GenBank/DDBJ whole genome shotgun (WGS) entry which is preliminary data.</text>
</comment>
<feature type="region of interest" description="Disordered" evidence="1">
    <location>
        <begin position="358"/>
        <end position="390"/>
    </location>
</feature>
<accession>A0A937RLB4</accession>
<feature type="region of interest" description="Disordered" evidence="1">
    <location>
        <begin position="1"/>
        <end position="58"/>
    </location>
</feature>
<evidence type="ECO:0000313" key="3">
    <source>
        <dbReference type="Proteomes" id="UP000604475"/>
    </source>
</evidence>
<sequence>MSDPTPTSNDPARLARGVGPAPRDRTHDLPTRSHPFWPRHSLPPTAGYPPRRAHAGATAADLRAARGPYRPTTDAPRDVLLAALHDVATLTHDQPAAARTHALALVARHRHVDLADLVVTAVGVGDLLRAAGLSAPTRHGEPALDALADRNLPLALDTYLARAHVAHAEAHSTPDLPRLLLLTHALHHGVPADILFTIPARLPPGAGGAARDDLVGWHGAARAFAALDATVRAAAAGRDWLTATALRTADDARLALGVTHLTHPALAAQLATNGPAVNTDALRAIATRAIPVTSPTDLSHTALQAVCHRHGWLLGTPAEQTHLDHLARVLPAALGASGLTELARGHLDHLTELAQRLSPTDAADRPRGPDGHNPAPQPHPARPHTPLTNPLLDDAARAALAHFAGYQTQPHPTRTHAFVARYPRLLAGDALHPAPALLATPAPSASVTGALARAADAEPPTPTPGRGTAPSLSNAARTLVPRDAAHPAAPPAGQAVAADSEPGLAAPPPDVADCGL</sequence>
<reference evidence="2" key="1">
    <citation type="submission" date="2020-12" db="EMBL/GenBank/DDBJ databases">
        <title>Genomic characterization of non-nitrogen-fixing Frankia strains.</title>
        <authorList>
            <person name="Carlos-Shanley C."/>
            <person name="Guerra T."/>
            <person name="Hahn D."/>
        </authorList>
    </citation>
    <scope>NUCLEOTIDE SEQUENCE</scope>
    <source>
        <strain evidence="2">CN6</strain>
    </source>
</reference>
<name>A0A937RLB4_9ACTN</name>
<dbReference type="AlphaFoldDB" id="A0A937RLB4"/>
<evidence type="ECO:0000313" key="2">
    <source>
        <dbReference type="EMBL" id="MBL7631000.1"/>
    </source>
</evidence>
<evidence type="ECO:0000256" key="1">
    <source>
        <dbReference type="SAM" id="MobiDB-lite"/>
    </source>
</evidence>
<protein>
    <submittedName>
        <fullName evidence="2">Uncharacterized protein</fullName>
    </submittedName>
</protein>
<organism evidence="2 3">
    <name type="scientific">Frankia nepalensis</name>
    <dbReference type="NCBI Taxonomy" id="1836974"/>
    <lineage>
        <taxon>Bacteria</taxon>
        <taxon>Bacillati</taxon>
        <taxon>Actinomycetota</taxon>
        <taxon>Actinomycetes</taxon>
        <taxon>Frankiales</taxon>
        <taxon>Frankiaceae</taxon>
        <taxon>Frankia</taxon>
    </lineage>
</organism>
<dbReference type="EMBL" id="JAEACQ010000258">
    <property type="protein sequence ID" value="MBL7631000.1"/>
    <property type="molecule type" value="Genomic_DNA"/>
</dbReference>
<feature type="compositionally biased region" description="Basic and acidic residues" evidence="1">
    <location>
        <begin position="22"/>
        <end position="31"/>
    </location>
</feature>
<feature type="compositionally biased region" description="Polar residues" evidence="1">
    <location>
        <begin position="1"/>
        <end position="10"/>
    </location>
</feature>
<gene>
    <name evidence="2" type="ORF">I7412_28330</name>
</gene>
<dbReference type="RefSeq" id="WP_203010213.1">
    <property type="nucleotide sequence ID" value="NZ_JADWYU010000117.1"/>
</dbReference>